<keyword evidence="2" id="KW-0614">Plasmid</keyword>
<dbReference type="AlphaFoldDB" id="A0A5Q0CGT8"/>
<dbReference type="Pfam" id="PF09836">
    <property type="entry name" value="DUF2063"/>
    <property type="match status" value="1"/>
</dbReference>
<protein>
    <submittedName>
        <fullName evidence="2">DUF2063 domain-containing protein</fullName>
    </submittedName>
</protein>
<dbReference type="RefSeq" id="WP_153273160.1">
    <property type="nucleotide sequence ID" value="NZ_CP043499.1"/>
</dbReference>
<name>A0A5Q0CGT8_9HYPH</name>
<evidence type="ECO:0000313" key="3">
    <source>
        <dbReference type="Proteomes" id="UP000326881"/>
    </source>
</evidence>
<reference evidence="2 3" key="1">
    <citation type="submission" date="2019-08" db="EMBL/GenBank/DDBJ databases">
        <title>Prosopis cineraria nodule microbiome.</title>
        <authorList>
            <person name="Ali R."/>
            <person name="Chaluvadi S.R."/>
            <person name="Wang X."/>
        </authorList>
    </citation>
    <scope>NUCLEOTIDE SEQUENCE [LARGE SCALE GENOMIC DNA]</scope>
    <source>
        <strain evidence="2 3">BG7</strain>
        <plasmid evidence="2 3">unnamed</plasmid>
    </source>
</reference>
<evidence type="ECO:0000313" key="2">
    <source>
        <dbReference type="EMBL" id="QFY63189.1"/>
    </source>
</evidence>
<evidence type="ECO:0000259" key="1">
    <source>
        <dbReference type="Pfam" id="PF09836"/>
    </source>
</evidence>
<accession>A0A5Q0CGT8</accession>
<geneLocation type="plasmid" evidence="2 3">
    <name>unnamed</name>
</geneLocation>
<dbReference type="KEGG" id="rgr:FZ934_23110"/>
<sequence>MPFTTQEQFAAALRDSALPVPDGIASWNAARPLRRFGIYRNNVISGLVGAVASRFPVTERLVGEEFFSGMAYQFICLHPPRSPLLLAYGDDFADFVESFEPALEIGYLADVIRLEAARGKAYHAADAAPLAADRLATLREEQLASLVFIRHPSASVIRSAHPAVTIWAMNAGQMPFAPIEDWRGEDALVIRPEMIVEVHRLPPGGAQFLDALFSGASFAAAAGEALAAAPEFDLSANLAAALQAGVFTDLSTGDDDE</sequence>
<dbReference type="Proteomes" id="UP000326881">
    <property type="component" value="Plasmid unnamed"/>
</dbReference>
<dbReference type="EMBL" id="CP043499">
    <property type="protein sequence ID" value="QFY63189.1"/>
    <property type="molecule type" value="Genomic_DNA"/>
</dbReference>
<dbReference type="InterPro" id="IPR044922">
    <property type="entry name" value="DUF2063_N_sf"/>
</dbReference>
<keyword evidence="3" id="KW-1185">Reference proteome</keyword>
<gene>
    <name evidence="2" type="ORF">FZ934_23110</name>
</gene>
<feature type="domain" description="Putative DNA-binding" evidence="1">
    <location>
        <begin position="5"/>
        <end position="96"/>
    </location>
</feature>
<organism evidence="2 3">
    <name type="scientific">Rhizobium grahamii</name>
    <dbReference type="NCBI Taxonomy" id="1120045"/>
    <lineage>
        <taxon>Bacteria</taxon>
        <taxon>Pseudomonadati</taxon>
        <taxon>Pseudomonadota</taxon>
        <taxon>Alphaproteobacteria</taxon>
        <taxon>Hyphomicrobiales</taxon>
        <taxon>Rhizobiaceae</taxon>
        <taxon>Rhizobium/Agrobacterium group</taxon>
        <taxon>Rhizobium</taxon>
    </lineage>
</organism>
<proteinExistence type="predicted"/>
<dbReference type="Gene3D" id="1.10.150.690">
    <property type="entry name" value="DUF2063"/>
    <property type="match status" value="1"/>
</dbReference>
<dbReference type="InterPro" id="IPR018640">
    <property type="entry name" value="DUF2063"/>
</dbReference>
<dbReference type="OrthoDB" id="4146344at2"/>